<sequence length="75" mass="8440">MSFIGVMKDKSKVPVQRNVFHRGDEGQKRSARVSEMSFIGVMKDKREAFGQRNVFHRGDEGQKRGVQAAKCLSLG</sequence>
<name>G2TR61_HEYCO</name>
<dbReference type="HOGENOM" id="CLU_2663342_0_0_9"/>
<dbReference type="AlphaFoldDB" id="G2TR61"/>
<proteinExistence type="predicted"/>
<reference evidence="1 2" key="1">
    <citation type="journal article" date="2011" name="Stand. Genomic Sci.">
        <title>Complete Genome Sequence of a thermotolerant sporogenic lactic acid bacterium, Bacillus coagulans strain 36D1.</title>
        <authorList>
            <person name="Rhee M.S."/>
            <person name="Moritz B.E."/>
            <person name="Xie G."/>
            <person name="Glavina Del Rio T."/>
            <person name="Dalin E."/>
            <person name="Tice H."/>
            <person name="Bruce D."/>
            <person name="Goodwin L."/>
            <person name="Chertkov O."/>
            <person name="Brettin T."/>
            <person name="Han C."/>
            <person name="Detter C."/>
            <person name="Pitluck S."/>
            <person name="Land M.L."/>
            <person name="Patel M."/>
            <person name="Ou M."/>
            <person name="Harbrucker R."/>
            <person name="Ingram L.O."/>
            <person name="Shanmugam K.T."/>
        </authorList>
    </citation>
    <scope>NUCLEOTIDE SEQUENCE [LARGE SCALE GENOMIC DNA]</scope>
    <source>
        <strain evidence="1 2">36D1</strain>
    </source>
</reference>
<organism evidence="1 2">
    <name type="scientific">Heyndrickxia coagulans 36D1</name>
    <dbReference type="NCBI Taxonomy" id="345219"/>
    <lineage>
        <taxon>Bacteria</taxon>
        <taxon>Bacillati</taxon>
        <taxon>Bacillota</taxon>
        <taxon>Bacilli</taxon>
        <taxon>Bacillales</taxon>
        <taxon>Bacillaceae</taxon>
        <taxon>Heyndrickxia</taxon>
    </lineage>
</organism>
<evidence type="ECO:0000313" key="1">
    <source>
        <dbReference type="EMBL" id="AEP00137.1"/>
    </source>
</evidence>
<dbReference type="KEGG" id="bag:Bcoa_0919"/>
<evidence type="ECO:0000313" key="2">
    <source>
        <dbReference type="Proteomes" id="UP000009283"/>
    </source>
</evidence>
<dbReference type="EMBL" id="CP003056">
    <property type="protein sequence ID" value="AEP00137.1"/>
    <property type="molecule type" value="Genomic_DNA"/>
</dbReference>
<protein>
    <submittedName>
        <fullName evidence="1">Uncharacterized protein</fullName>
    </submittedName>
</protein>
<accession>G2TR61</accession>
<gene>
    <name evidence="1" type="ORF">Bcoa_0919</name>
</gene>
<dbReference type="Proteomes" id="UP000009283">
    <property type="component" value="Chromosome"/>
</dbReference>